<accession>A0A978VC96</accession>
<dbReference type="Gene3D" id="3.80.10.10">
    <property type="entry name" value="Ribonuclease Inhibitor"/>
    <property type="match status" value="2"/>
</dbReference>
<dbReference type="PROSITE" id="PS50181">
    <property type="entry name" value="FBOX"/>
    <property type="match status" value="1"/>
</dbReference>
<dbReference type="InterPro" id="IPR001680">
    <property type="entry name" value="WD40_rpt"/>
</dbReference>
<feature type="domain" description="F-box" evidence="3">
    <location>
        <begin position="573"/>
        <end position="619"/>
    </location>
</feature>
<dbReference type="Gene3D" id="2.130.10.10">
    <property type="entry name" value="YVTN repeat-like/Quinoprotein amine dehydrogenase"/>
    <property type="match status" value="2"/>
</dbReference>
<organism evidence="4 5">
    <name type="scientific">Ziziphus jujuba var. spinosa</name>
    <dbReference type="NCBI Taxonomy" id="714518"/>
    <lineage>
        <taxon>Eukaryota</taxon>
        <taxon>Viridiplantae</taxon>
        <taxon>Streptophyta</taxon>
        <taxon>Embryophyta</taxon>
        <taxon>Tracheophyta</taxon>
        <taxon>Spermatophyta</taxon>
        <taxon>Magnoliopsida</taxon>
        <taxon>eudicotyledons</taxon>
        <taxon>Gunneridae</taxon>
        <taxon>Pentapetalae</taxon>
        <taxon>rosids</taxon>
        <taxon>fabids</taxon>
        <taxon>Rosales</taxon>
        <taxon>Rhamnaceae</taxon>
        <taxon>Paliureae</taxon>
        <taxon>Ziziphus</taxon>
    </lineage>
</organism>
<dbReference type="InterPro" id="IPR056789">
    <property type="entry name" value="LRR_R13L1-DRL21"/>
</dbReference>
<sequence length="983" mass="109716">MADKNSKSTDAAGLAELSQLYNLRGKLVISNLAHNLHGDAANSEVANLKEKVHLQSLHLQWTDDVNDHDDEMLLGGLQPYSDLKALQVDRNLQELPSLDQSMSHLKEVELVSLTSLECSNLSSLPQEIANLSSLKELRIERCTKLESLPEGMHSLNSLFKLDISECPCLESLPEGISNVSSLITLSIKACCKLVSLPEGMHGLTSLKDLDIKECPSLEALSEGIANLSSLRSLTLESCDKLALLPQGIGNLSSLKSLALERCDNLATLPQGLHGLTSLDQLNIRECHNLESLSEGIVNLSSLTYLSIEKCHKLAALPQGLHGLTSLTHLYIEECPNLHSLPEGICNLSSLVHLSLERCDKLATLPQELHRRNSLKLHIAKCPLLSQRINDDRIRLCSTCVQLEIQECPRLPQRAKEDRHGDRAKIAHVPYALLDDEFMHYLSSAGDEVFPTYTTYSTRDSHADLLDTYSQGNRLLFLLFSSMADNEKFIRDIQVCSDVIHSLQLLQNVNSTLVVGGNNWWCAKRFEQEYGSNQKASLPISPSNLIWFRSTSVMDQTPIGDKKRQRSRSSVVSQTTVHSLEHDILCFIFSFLDFFDLVRCSVVCKSWNSIVNKSKLLQLFCYKQQQMGFVGVSNRSSNSEESLKLFLEEIAMKHHRLALQEGVIHIDQWKGHSAGVDQCRMKMGLLLTGVGDKVMRLWSLESYKCLEEYSNPETTPLVDFDFDESKIVGLVGTRICIWRRNGTRSIFSSRESTFSKGLCMRYFDPEAVVGCEDGTARVFDMYSRKCSQIIRMHAGPITCLCLSDDQLILSGSSLGSITISGLQSDQRVAKLRSTDSTGIRTLCFNPCSHLVFAGSTAGYASCWDLRTMRSLWETRISPNVIYSLQLLRNDKSTLVAGGIDGVLRILNQNTGEVVSSIALDGNRSSSQHRHGAIERFKGRRLSEDTRVDSIPRSSRPPITCLAVGMKKVVTTHNSRYIRLWKFNK</sequence>
<dbReference type="SMART" id="SM00320">
    <property type="entry name" value="WD40"/>
    <property type="match status" value="6"/>
</dbReference>
<evidence type="ECO:0000313" key="5">
    <source>
        <dbReference type="Proteomes" id="UP000813462"/>
    </source>
</evidence>
<evidence type="ECO:0000256" key="1">
    <source>
        <dbReference type="ARBA" id="ARBA00022574"/>
    </source>
</evidence>
<gene>
    <name evidence="4" type="ORF">FEM48_Zijuj05G0024000</name>
</gene>
<dbReference type="Pfam" id="PF23247">
    <property type="entry name" value="LRR_RPS2"/>
    <property type="match status" value="1"/>
</dbReference>
<dbReference type="InterPro" id="IPR036047">
    <property type="entry name" value="F-box-like_dom_sf"/>
</dbReference>
<dbReference type="InterPro" id="IPR015943">
    <property type="entry name" value="WD40/YVTN_repeat-like_dom_sf"/>
</dbReference>
<dbReference type="PANTHER" id="PTHR44436:SF1">
    <property type="entry name" value="F-BOX_WD REPEAT-CONTAINING PROTEIN 2"/>
    <property type="match status" value="1"/>
</dbReference>
<dbReference type="SUPFAM" id="SSF52058">
    <property type="entry name" value="L domain-like"/>
    <property type="match status" value="1"/>
</dbReference>
<proteinExistence type="predicted"/>
<dbReference type="Pfam" id="PF00646">
    <property type="entry name" value="F-box"/>
    <property type="match status" value="1"/>
</dbReference>
<dbReference type="InterPro" id="IPR057135">
    <property type="entry name" value="At4g27190-like_LRR"/>
</dbReference>
<dbReference type="InterPro" id="IPR001810">
    <property type="entry name" value="F-box_dom"/>
</dbReference>
<dbReference type="EMBL" id="JAEACU010000005">
    <property type="protein sequence ID" value="KAH7527985.1"/>
    <property type="molecule type" value="Genomic_DNA"/>
</dbReference>
<protein>
    <recommendedName>
        <fullName evidence="3">F-box domain-containing protein</fullName>
    </recommendedName>
</protein>
<dbReference type="SMART" id="SM00256">
    <property type="entry name" value="FBOX"/>
    <property type="match status" value="1"/>
</dbReference>
<reference evidence="4" key="1">
    <citation type="journal article" date="2021" name="Front. Plant Sci.">
        <title>Chromosome-Scale Genome Assembly for Chinese Sour Jujube and Insights Into Its Genome Evolution and Domestication Signature.</title>
        <authorList>
            <person name="Shen L.-Y."/>
            <person name="Luo H."/>
            <person name="Wang X.-L."/>
            <person name="Wang X.-M."/>
            <person name="Qiu X.-J."/>
            <person name="Liu H."/>
            <person name="Zhou S.-S."/>
            <person name="Jia K.-H."/>
            <person name="Nie S."/>
            <person name="Bao Y.-T."/>
            <person name="Zhang R.-G."/>
            <person name="Yun Q.-Z."/>
            <person name="Chai Y.-H."/>
            <person name="Lu J.-Y."/>
            <person name="Li Y."/>
            <person name="Zhao S.-W."/>
            <person name="Mao J.-F."/>
            <person name="Jia S.-G."/>
            <person name="Mao Y.-M."/>
        </authorList>
    </citation>
    <scope>NUCLEOTIDE SEQUENCE</scope>
    <source>
        <strain evidence="4">AT0</strain>
        <tissue evidence="4">Leaf</tissue>
    </source>
</reference>
<comment type="caution">
    <text evidence="4">The sequence shown here is derived from an EMBL/GenBank/DDBJ whole genome shotgun (WGS) entry which is preliminary data.</text>
</comment>
<evidence type="ECO:0000259" key="3">
    <source>
        <dbReference type="PROSITE" id="PS50181"/>
    </source>
</evidence>
<dbReference type="Pfam" id="PF00400">
    <property type="entry name" value="WD40"/>
    <property type="match status" value="1"/>
</dbReference>
<dbReference type="InterPro" id="IPR036322">
    <property type="entry name" value="WD40_repeat_dom_sf"/>
</dbReference>
<dbReference type="InterPro" id="IPR042627">
    <property type="entry name" value="FBXW2"/>
</dbReference>
<name>A0A978VC96_ZIZJJ</name>
<keyword evidence="2" id="KW-0677">Repeat</keyword>
<dbReference type="PANTHER" id="PTHR44436">
    <property type="entry name" value="F-BOX/WD REPEAT-CONTAINING PROTEIN 2"/>
    <property type="match status" value="1"/>
</dbReference>
<keyword evidence="1" id="KW-0853">WD repeat</keyword>
<evidence type="ECO:0000256" key="2">
    <source>
        <dbReference type="ARBA" id="ARBA00022737"/>
    </source>
</evidence>
<dbReference type="SUPFAM" id="SSF50978">
    <property type="entry name" value="WD40 repeat-like"/>
    <property type="match status" value="1"/>
</dbReference>
<evidence type="ECO:0000313" key="4">
    <source>
        <dbReference type="EMBL" id="KAH7527985.1"/>
    </source>
</evidence>
<dbReference type="SUPFAM" id="SSF81383">
    <property type="entry name" value="F-box domain"/>
    <property type="match status" value="1"/>
</dbReference>
<dbReference type="InterPro" id="IPR006553">
    <property type="entry name" value="Leu-rich_rpt_Cys-con_subtyp"/>
</dbReference>
<dbReference type="Gene3D" id="1.20.1280.50">
    <property type="match status" value="1"/>
</dbReference>
<dbReference type="Proteomes" id="UP000813462">
    <property type="component" value="Unassembled WGS sequence"/>
</dbReference>
<dbReference type="SMART" id="SM00367">
    <property type="entry name" value="LRR_CC"/>
    <property type="match status" value="4"/>
</dbReference>
<dbReference type="Pfam" id="PF25019">
    <property type="entry name" value="LRR_R13L1-DRL21"/>
    <property type="match status" value="1"/>
</dbReference>
<dbReference type="AlphaFoldDB" id="A0A978VC96"/>
<dbReference type="InterPro" id="IPR032675">
    <property type="entry name" value="LRR_dom_sf"/>
</dbReference>